<protein>
    <submittedName>
        <fullName evidence="3">Protein containing EF hand domain</fullName>
    </submittedName>
</protein>
<dbReference type="RefSeq" id="WP_011400347.1">
    <property type="nucleotide sequence ID" value="NC_007645.1"/>
</dbReference>
<dbReference type="InterPro" id="IPR011992">
    <property type="entry name" value="EF-hand-dom_pair"/>
</dbReference>
<name>Q2S7S9_HAHCH</name>
<evidence type="ECO:0000313" key="3">
    <source>
        <dbReference type="EMBL" id="ABC33295.1"/>
    </source>
</evidence>
<reference evidence="3 4" key="1">
    <citation type="journal article" date="2005" name="Nucleic Acids Res.">
        <title>Genomic blueprint of Hahella chejuensis, a marine microbe producing an algicidal agent.</title>
        <authorList>
            <person name="Jeong H."/>
            <person name="Yim J.H."/>
            <person name="Lee C."/>
            <person name="Choi S.-H."/>
            <person name="Park Y.K."/>
            <person name="Yoon S.H."/>
            <person name="Hur C.-G."/>
            <person name="Kang H.-Y."/>
            <person name="Kim D."/>
            <person name="Lee H.H."/>
            <person name="Park K.H."/>
            <person name="Park S.-H."/>
            <person name="Park H.-S."/>
            <person name="Lee H.K."/>
            <person name="Oh T.K."/>
            <person name="Kim J.F."/>
        </authorList>
    </citation>
    <scope>NUCLEOTIDE SEQUENCE [LARGE SCALE GENOMIC DNA]</scope>
    <source>
        <strain evidence="3 4">KCTC 2396</strain>
    </source>
</reference>
<keyword evidence="1" id="KW-0732">Signal</keyword>
<dbReference type="SUPFAM" id="SSF47473">
    <property type="entry name" value="EF-hand"/>
    <property type="match status" value="1"/>
</dbReference>
<proteinExistence type="predicted"/>
<dbReference type="PROSITE" id="PS00018">
    <property type="entry name" value="EF_HAND_1"/>
    <property type="match status" value="1"/>
</dbReference>
<accession>Q2S7S9</accession>
<dbReference type="HOGENOM" id="CLU_181436_0_0_6"/>
<gene>
    <name evidence="3" type="ordered locus">HCH_06662</name>
</gene>
<dbReference type="Pfam" id="PF13202">
    <property type="entry name" value="EF-hand_5"/>
    <property type="match status" value="2"/>
</dbReference>
<evidence type="ECO:0000313" key="4">
    <source>
        <dbReference type="Proteomes" id="UP000000238"/>
    </source>
</evidence>
<dbReference type="KEGG" id="hch:HCH_06662"/>
<dbReference type="GO" id="GO:0005509">
    <property type="term" value="F:calcium ion binding"/>
    <property type="evidence" value="ECO:0007669"/>
    <property type="project" value="InterPro"/>
</dbReference>
<feature type="domain" description="EF-hand" evidence="2">
    <location>
        <begin position="51"/>
        <end position="86"/>
    </location>
</feature>
<dbReference type="OrthoDB" id="6303809at2"/>
<dbReference type="InterPro" id="IPR002048">
    <property type="entry name" value="EF_hand_dom"/>
</dbReference>
<feature type="chain" id="PRO_5004215147" evidence="1">
    <location>
        <begin position="20"/>
        <end position="88"/>
    </location>
</feature>
<organism evidence="3 4">
    <name type="scientific">Hahella chejuensis (strain KCTC 2396)</name>
    <dbReference type="NCBI Taxonomy" id="349521"/>
    <lineage>
        <taxon>Bacteria</taxon>
        <taxon>Pseudomonadati</taxon>
        <taxon>Pseudomonadota</taxon>
        <taxon>Gammaproteobacteria</taxon>
        <taxon>Oceanospirillales</taxon>
        <taxon>Hahellaceae</taxon>
        <taxon>Hahella</taxon>
    </lineage>
</organism>
<dbReference type="InterPro" id="IPR018247">
    <property type="entry name" value="EF_Hand_1_Ca_BS"/>
</dbReference>
<dbReference type="EMBL" id="CP000155">
    <property type="protein sequence ID" value="ABC33295.1"/>
    <property type="molecule type" value="Genomic_DNA"/>
</dbReference>
<feature type="signal peptide" evidence="1">
    <location>
        <begin position="1"/>
        <end position="19"/>
    </location>
</feature>
<dbReference type="Proteomes" id="UP000000238">
    <property type="component" value="Chromosome"/>
</dbReference>
<evidence type="ECO:0000259" key="2">
    <source>
        <dbReference type="PROSITE" id="PS50222"/>
    </source>
</evidence>
<dbReference type="AlphaFoldDB" id="Q2S7S9"/>
<dbReference type="Gene3D" id="1.10.238.10">
    <property type="entry name" value="EF-hand"/>
    <property type="match status" value="1"/>
</dbReference>
<dbReference type="PROSITE" id="PS50222">
    <property type="entry name" value="EF_HAND_2"/>
    <property type="match status" value="1"/>
</dbReference>
<evidence type="ECO:0000256" key="1">
    <source>
        <dbReference type="SAM" id="SignalP"/>
    </source>
</evidence>
<keyword evidence="4" id="KW-1185">Reference proteome</keyword>
<sequence>MKKIVAFALASVLAGPVLAEDTQTTDMMESEAEFVALDADKNGSISQEEAAADAGLAQSFAKADADQDGAVSKDEFVLYTGEATAAGQ</sequence>